<keyword evidence="2" id="KW-1185">Reference proteome</keyword>
<reference evidence="2" key="1">
    <citation type="journal article" date="2019" name="Int. J. Syst. Evol. Microbiol.">
        <title>The Global Catalogue of Microorganisms (GCM) 10K type strain sequencing project: providing services to taxonomists for standard genome sequencing and annotation.</title>
        <authorList>
            <consortium name="The Broad Institute Genomics Platform"/>
            <consortium name="The Broad Institute Genome Sequencing Center for Infectious Disease"/>
            <person name="Wu L."/>
            <person name="Ma J."/>
        </authorList>
    </citation>
    <scope>NUCLEOTIDE SEQUENCE [LARGE SCALE GENOMIC DNA]</scope>
    <source>
        <strain evidence="2">JCM 15313</strain>
    </source>
</reference>
<dbReference type="Proteomes" id="UP001501585">
    <property type="component" value="Unassembled WGS sequence"/>
</dbReference>
<protein>
    <submittedName>
        <fullName evidence="1">Uncharacterized protein</fullName>
    </submittedName>
</protein>
<comment type="caution">
    <text evidence="1">The sequence shown here is derived from an EMBL/GenBank/DDBJ whole genome shotgun (WGS) entry which is preliminary data.</text>
</comment>
<organism evidence="1 2">
    <name type="scientific">Nocardiopsis rhodophaea</name>
    <dbReference type="NCBI Taxonomy" id="280238"/>
    <lineage>
        <taxon>Bacteria</taxon>
        <taxon>Bacillati</taxon>
        <taxon>Actinomycetota</taxon>
        <taxon>Actinomycetes</taxon>
        <taxon>Streptosporangiales</taxon>
        <taxon>Nocardiopsidaceae</taxon>
        <taxon>Nocardiopsis</taxon>
    </lineage>
</organism>
<evidence type="ECO:0000313" key="1">
    <source>
        <dbReference type="EMBL" id="GAA2008532.1"/>
    </source>
</evidence>
<sequence length="268" mass="29171">MLTVTCGLLLAVGYYAITSLKPLEVAEPEPTESCTITANGDTRDLDVEQAANAATVNGVAFALDMPEDAVVIAYATVWQESKFFNIDYGDRDSLGLFQQRPSQEWGEPEQIMDQVFATRSFYEELKEVPGYQEMPVYEAAQAVQRSADGFAYDQHEDLSRVMAAAFNGSGGPAVSCWYESKTSPKSDVAEAKAELKRVFGTDPDDLPVTDGPRTGEIGWSMAVWAVTHARDYGLASVTFGDQRWRAVAGKEGWSTVPDGAARGTLVLK</sequence>
<dbReference type="EMBL" id="BAAAPC010000019">
    <property type="protein sequence ID" value="GAA2008532.1"/>
    <property type="molecule type" value="Genomic_DNA"/>
</dbReference>
<evidence type="ECO:0000313" key="2">
    <source>
        <dbReference type="Proteomes" id="UP001501585"/>
    </source>
</evidence>
<proteinExistence type="predicted"/>
<accession>A0ABP5EUS7</accession>
<name>A0ABP5EUS7_9ACTN</name>
<gene>
    <name evidence="1" type="ORF">GCM10009799_40250</name>
</gene>